<dbReference type="Gramene" id="OIT40659">
    <property type="protein sequence ID" value="OIT40659"/>
    <property type="gene ID" value="A4A49_53944"/>
</dbReference>
<sequence length="138" mass="15930">MVSGDSNSDRAIGAPVPENVSLIEVREGLVEDESFSTVDEENKMGEMSCKLLLQIILFVSVLYPKVNCNDSKEVREWFCYQECVDAYQNFYDPELLNFKMIEEKCKRGERLYPCSPDPDTMKRNPLSKRGIDIHIYAY</sequence>
<name>A0A314LI15_NICAT</name>
<dbReference type="Proteomes" id="UP000187609">
    <property type="component" value="Unassembled WGS sequence"/>
</dbReference>
<accession>A0A314LI15</accession>
<comment type="caution">
    <text evidence="1">The sequence shown here is derived from an EMBL/GenBank/DDBJ whole genome shotgun (WGS) entry which is preliminary data.</text>
</comment>
<dbReference type="AlphaFoldDB" id="A0A314LI15"/>
<protein>
    <submittedName>
        <fullName evidence="1">Uncharacterized protein</fullName>
    </submittedName>
</protein>
<keyword evidence="2" id="KW-1185">Reference proteome</keyword>
<evidence type="ECO:0000313" key="1">
    <source>
        <dbReference type="EMBL" id="OIT40659.1"/>
    </source>
</evidence>
<proteinExistence type="predicted"/>
<evidence type="ECO:0000313" key="2">
    <source>
        <dbReference type="Proteomes" id="UP000187609"/>
    </source>
</evidence>
<dbReference type="EMBL" id="MJEQ01000009">
    <property type="protein sequence ID" value="OIT40659.1"/>
    <property type="molecule type" value="Genomic_DNA"/>
</dbReference>
<organism evidence="1 2">
    <name type="scientific">Nicotiana attenuata</name>
    <name type="common">Coyote tobacco</name>
    <dbReference type="NCBI Taxonomy" id="49451"/>
    <lineage>
        <taxon>Eukaryota</taxon>
        <taxon>Viridiplantae</taxon>
        <taxon>Streptophyta</taxon>
        <taxon>Embryophyta</taxon>
        <taxon>Tracheophyta</taxon>
        <taxon>Spermatophyta</taxon>
        <taxon>Magnoliopsida</taxon>
        <taxon>eudicotyledons</taxon>
        <taxon>Gunneridae</taxon>
        <taxon>Pentapetalae</taxon>
        <taxon>asterids</taxon>
        <taxon>lamiids</taxon>
        <taxon>Solanales</taxon>
        <taxon>Solanaceae</taxon>
        <taxon>Nicotianoideae</taxon>
        <taxon>Nicotianeae</taxon>
        <taxon>Nicotiana</taxon>
    </lineage>
</organism>
<reference evidence="1" key="1">
    <citation type="submission" date="2016-11" db="EMBL/GenBank/DDBJ databases">
        <title>The genome of Nicotiana attenuata.</title>
        <authorList>
            <person name="Xu S."/>
            <person name="Brockmoeller T."/>
            <person name="Gaquerel E."/>
            <person name="Navarro A."/>
            <person name="Kuhl H."/>
            <person name="Gase K."/>
            <person name="Ling Z."/>
            <person name="Zhou W."/>
            <person name="Kreitzer C."/>
            <person name="Stanke M."/>
            <person name="Tang H."/>
            <person name="Lyons E."/>
            <person name="Pandey P."/>
            <person name="Pandey S.P."/>
            <person name="Timmermann B."/>
            <person name="Baldwin I.T."/>
        </authorList>
    </citation>
    <scope>NUCLEOTIDE SEQUENCE [LARGE SCALE GENOMIC DNA]</scope>
    <source>
        <strain evidence="1">UT</strain>
    </source>
</reference>
<gene>
    <name evidence="1" type="ORF">A4A49_53944</name>
</gene>